<gene>
    <name evidence="1" type="ORF">U9M48_005007</name>
</gene>
<sequence length="78" mass="8357">MASEALLHLVPAPAQPPYLTPARPLARAAAALSALGAGPQRWRRGGVPKDARRRPCDCFSLQDLCQLVFGIDSPLSHK</sequence>
<keyword evidence="2" id="KW-1185">Reference proteome</keyword>
<proteinExistence type="predicted"/>
<evidence type="ECO:0000313" key="2">
    <source>
        <dbReference type="Proteomes" id="UP001341281"/>
    </source>
</evidence>
<evidence type="ECO:0000313" key="1">
    <source>
        <dbReference type="EMBL" id="WVZ54159.1"/>
    </source>
</evidence>
<organism evidence="1 2">
    <name type="scientific">Paspalum notatum var. saurae</name>
    <dbReference type="NCBI Taxonomy" id="547442"/>
    <lineage>
        <taxon>Eukaryota</taxon>
        <taxon>Viridiplantae</taxon>
        <taxon>Streptophyta</taxon>
        <taxon>Embryophyta</taxon>
        <taxon>Tracheophyta</taxon>
        <taxon>Spermatophyta</taxon>
        <taxon>Magnoliopsida</taxon>
        <taxon>Liliopsida</taxon>
        <taxon>Poales</taxon>
        <taxon>Poaceae</taxon>
        <taxon>PACMAD clade</taxon>
        <taxon>Panicoideae</taxon>
        <taxon>Andropogonodae</taxon>
        <taxon>Paspaleae</taxon>
        <taxon>Paspalinae</taxon>
        <taxon>Paspalum</taxon>
    </lineage>
</organism>
<protein>
    <submittedName>
        <fullName evidence="1">Uncharacterized protein</fullName>
    </submittedName>
</protein>
<dbReference type="Proteomes" id="UP001341281">
    <property type="component" value="Chromosome 01"/>
</dbReference>
<name>A0AAQ3PR79_PASNO</name>
<dbReference type="EMBL" id="CP144745">
    <property type="protein sequence ID" value="WVZ54159.1"/>
    <property type="molecule type" value="Genomic_DNA"/>
</dbReference>
<reference evidence="1 2" key="1">
    <citation type="submission" date="2024-02" db="EMBL/GenBank/DDBJ databases">
        <title>High-quality chromosome-scale genome assembly of Pensacola bahiagrass (Paspalum notatum Flugge var. saurae).</title>
        <authorList>
            <person name="Vega J.M."/>
            <person name="Podio M."/>
            <person name="Orjuela J."/>
            <person name="Siena L.A."/>
            <person name="Pessino S.C."/>
            <person name="Combes M.C."/>
            <person name="Mariac C."/>
            <person name="Albertini E."/>
            <person name="Pupilli F."/>
            <person name="Ortiz J.P.A."/>
            <person name="Leblanc O."/>
        </authorList>
    </citation>
    <scope>NUCLEOTIDE SEQUENCE [LARGE SCALE GENOMIC DNA]</scope>
    <source>
        <strain evidence="1">R1</strain>
        <tissue evidence="1">Leaf</tissue>
    </source>
</reference>
<dbReference type="AlphaFoldDB" id="A0AAQ3PR79"/>
<accession>A0AAQ3PR79</accession>